<gene>
    <name evidence="2" type="ORF">Pmar_PMAR015625</name>
</gene>
<dbReference type="GeneID" id="9048809"/>
<dbReference type="InParanoid" id="C5KA26"/>
<dbReference type="OrthoDB" id="10515292at2759"/>
<evidence type="ECO:0000313" key="2">
    <source>
        <dbReference type="EMBL" id="EER18670.1"/>
    </source>
</evidence>
<dbReference type="GO" id="GO:0003676">
    <property type="term" value="F:nucleic acid binding"/>
    <property type="evidence" value="ECO:0007669"/>
    <property type="project" value="InterPro"/>
</dbReference>
<dbReference type="Proteomes" id="UP000007800">
    <property type="component" value="Unassembled WGS sequence"/>
</dbReference>
<accession>C5KA26</accession>
<feature type="domain" description="RNase H type-1" evidence="1">
    <location>
        <begin position="358"/>
        <end position="506"/>
    </location>
</feature>
<dbReference type="AlphaFoldDB" id="C5KA26"/>
<evidence type="ECO:0000259" key="1">
    <source>
        <dbReference type="PROSITE" id="PS50879"/>
    </source>
</evidence>
<dbReference type="InterPro" id="IPR036397">
    <property type="entry name" value="RNaseH_sf"/>
</dbReference>
<keyword evidence="3" id="KW-1185">Reference proteome</keyword>
<dbReference type="SUPFAM" id="SSF56672">
    <property type="entry name" value="DNA/RNA polymerases"/>
    <property type="match status" value="1"/>
</dbReference>
<dbReference type="InterPro" id="IPR043502">
    <property type="entry name" value="DNA/RNA_pol_sf"/>
</dbReference>
<feature type="non-terminal residue" evidence="2">
    <location>
        <position position="595"/>
    </location>
</feature>
<dbReference type="GO" id="GO:0004523">
    <property type="term" value="F:RNA-DNA hybrid ribonuclease activity"/>
    <property type="evidence" value="ECO:0007669"/>
    <property type="project" value="InterPro"/>
</dbReference>
<dbReference type="Gene3D" id="3.30.420.10">
    <property type="entry name" value="Ribonuclease H-like superfamily/Ribonuclease H"/>
    <property type="match status" value="1"/>
</dbReference>
<dbReference type="EMBL" id="GG671591">
    <property type="protein sequence ID" value="EER18670.1"/>
    <property type="molecule type" value="Genomic_DNA"/>
</dbReference>
<sequence length="595" mass="68438">MPEKDEDVRYPWSSQALIDDLKTDEREEWNRQIQEYQDRGWWHKEDRKPTREERLLAATVFPVRQCEAKTTKIRPCVDLRKPNERAPTLRSAGIRAVGPASVPEAVARLRAALKPRSRRDLLVKQYDLAKAFYSIRVLPCDVDGEERRVWIRHGDHEWFSSDALVFGLSCGPLGLNYSQLVVLRILERLEAKQRGDKVTWICVMDDFLAIGERESILKEEKMIETLWGLTGFTCPSTKRSTWSTTAPTRWLGCHWCYDGKETLKMVRPRPDAILPETLTKRAVYRAAGQFLHITRGFQEALATGHADAMRRLAGKWDTWDEAHALSQGSREIRDHHALALRSWERCSEEDSALTLFAEVEHVIVEVDASQTGHGYYARDADSEPERRSTIIAEARAFTVNHAAWHVNRKELTAIAHAVRRIDDCLDNLPKLKRVTVRSDSRVVTLQCNPWVNIGTKSIERKALQRLREAVTDIAFDWKTRGITMKVEHIAGKTNRLADQLSRIPTTTKPEDIATVMTILNDEITDETDPTNCVTPSFRNFIAKWEAFTSWRRVNDNDYSDDLYTRWVTYEQQRDTETRQACEALKVNPLAGEDSS</sequence>
<dbReference type="InterPro" id="IPR002156">
    <property type="entry name" value="RNaseH_domain"/>
</dbReference>
<dbReference type="RefSeq" id="XP_002786874.1">
    <property type="nucleotide sequence ID" value="XM_002786828.1"/>
</dbReference>
<evidence type="ECO:0000313" key="3">
    <source>
        <dbReference type="Proteomes" id="UP000007800"/>
    </source>
</evidence>
<dbReference type="PROSITE" id="PS50879">
    <property type="entry name" value="RNASE_H_1"/>
    <property type="match status" value="1"/>
</dbReference>
<name>C5KA26_PERM5</name>
<protein>
    <recommendedName>
        <fullName evidence="1">RNase H type-1 domain-containing protein</fullName>
    </recommendedName>
</protein>
<organism evidence="3">
    <name type="scientific">Perkinsus marinus (strain ATCC 50983 / TXsc)</name>
    <dbReference type="NCBI Taxonomy" id="423536"/>
    <lineage>
        <taxon>Eukaryota</taxon>
        <taxon>Sar</taxon>
        <taxon>Alveolata</taxon>
        <taxon>Perkinsozoa</taxon>
        <taxon>Perkinsea</taxon>
        <taxon>Perkinsida</taxon>
        <taxon>Perkinsidae</taxon>
        <taxon>Perkinsus</taxon>
    </lineage>
</organism>
<proteinExistence type="predicted"/>
<reference evidence="2 3" key="1">
    <citation type="submission" date="2008-07" db="EMBL/GenBank/DDBJ databases">
        <authorList>
            <person name="El-Sayed N."/>
            <person name="Caler E."/>
            <person name="Inman J."/>
            <person name="Amedeo P."/>
            <person name="Hass B."/>
            <person name="Wortman J."/>
        </authorList>
    </citation>
    <scope>NUCLEOTIDE SEQUENCE [LARGE SCALE GENOMIC DNA]</scope>
    <source>
        <strain evidence="3">ATCC 50983 / TXsc</strain>
    </source>
</reference>